<keyword evidence="8" id="KW-0407">Ion channel</keyword>
<dbReference type="InterPro" id="IPR001185">
    <property type="entry name" value="MS_channel"/>
</dbReference>
<evidence type="ECO:0000256" key="2">
    <source>
        <dbReference type="ARBA" id="ARBA00022448"/>
    </source>
</evidence>
<dbReference type="HAMAP" id="MF_00115">
    <property type="entry name" value="MscL"/>
    <property type="match status" value="1"/>
</dbReference>
<dbReference type="PRINTS" id="PR01264">
    <property type="entry name" value="MECHCHANNEL"/>
</dbReference>
<comment type="caution">
    <text evidence="10">The sequence shown here is derived from an EMBL/GenBank/DDBJ whole genome shotgun (WGS) entry which is preliminary data.</text>
</comment>
<dbReference type="NCBIfam" id="NF001843">
    <property type="entry name" value="PRK00567.1-4"/>
    <property type="match status" value="1"/>
</dbReference>
<proteinExistence type="inferred from homology"/>
<dbReference type="GO" id="GO:0008381">
    <property type="term" value="F:mechanosensitive monoatomic ion channel activity"/>
    <property type="evidence" value="ECO:0007669"/>
    <property type="project" value="InterPro"/>
</dbReference>
<evidence type="ECO:0008006" key="13">
    <source>
        <dbReference type="Google" id="ProtNLM"/>
    </source>
</evidence>
<organism evidence="10 12">
    <name type="scientific">Didymodactylos carnosus</name>
    <dbReference type="NCBI Taxonomy" id="1234261"/>
    <lineage>
        <taxon>Eukaryota</taxon>
        <taxon>Metazoa</taxon>
        <taxon>Spiralia</taxon>
        <taxon>Gnathifera</taxon>
        <taxon>Rotifera</taxon>
        <taxon>Eurotatoria</taxon>
        <taxon>Bdelloidea</taxon>
        <taxon>Philodinida</taxon>
        <taxon>Philodinidae</taxon>
        <taxon>Didymodactylos</taxon>
    </lineage>
</organism>
<dbReference type="Proteomes" id="UP000663829">
    <property type="component" value="Unassembled WGS sequence"/>
</dbReference>
<feature type="transmembrane region" description="Helical" evidence="9">
    <location>
        <begin position="20"/>
        <end position="39"/>
    </location>
</feature>
<dbReference type="Pfam" id="PF01741">
    <property type="entry name" value="MscL"/>
    <property type="match status" value="1"/>
</dbReference>
<dbReference type="InterPro" id="IPR037673">
    <property type="entry name" value="MSC/AndL"/>
</dbReference>
<keyword evidence="4 9" id="KW-0812">Transmembrane</keyword>
<evidence type="ECO:0000256" key="6">
    <source>
        <dbReference type="ARBA" id="ARBA00023065"/>
    </source>
</evidence>
<dbReference type="PANTHER" id="PTHR30266">
    <property type="entry name" value="MECHANOSENSITIVE CHANNEL MSCL"/>
    <property type="match status" value="1"/>
</dbReference>
<evidence type="ECO:0000313" key="10">
    <source>
        <dbReference type="EMBL" id="CAF1457181.1"/>
    </source>
</evidence>
<evidence type="ECO:0000256" key="1">
    <source>
        <dbReference type="ARBA" id="ARBA00004141"/>
    </source>
</evidence>
<evidence type="ECO:0000313" key="12">
    <source>
        <dbReference type="Proteomes" id="UP000663829"/>
    </source>
</evidence>
<feature type="transmembrane region" description="Helical" evidence="9">
    <location>
        <begin position="88"/>
        <end position="109"/>
    </location>
</feature>
<accession>A0A815Q522</accession>
<dbReference type="Gene3D" id="1.10.1200.120">
    <property type="entry name" value="Large-conductance mechanosensitive channel, MscL, domain 1"/>
    <property type="match status" value="1"/>
</dbReference>
<dbReference type="InterPro" id="IPR036019">
    <property type="entry name" value="MscL_channel"/>
</dbReference>
<evidence type="ECO:0000256" key="4">
    <source>
        <dbReference type="ARBA" id="ARBA00022692"/>
    </source>
</evidence>
<dbReference type="PANTHER" id="PTHR30266:SF2">
    <property type="entry name" value="LARGE-CONDUCTANCE MECHANOSENSITIVE CHANNEL"/>
    <property type="match status" value="1"/>
</dbReference>
<dbReference type="OrthoDB" id="10069343at2759"/>
<feature type="non-terminal residue" evidence="10">
    <location>
        <position position="1"/>
    </location>
</feature>
<evidence type="ECO:0000256" key="7">
    <source>
        <dbReference type="ARBA" id="ARBA00023136"/>
    </source>
</evidence>
<evidence type="ECO:0000256" key="3">
    <source>
        <dbReference type="ARBA" id="ARBA00022475"/>
    </source>
</evidence>
<dbReference type="GO" id="GO:0016020">
    <property type="term" value="C:membrane"/>
    <property type="evidence" value="ECO:0007669"/>
    <property type="project" value="UniProtKB-SubCell"/>
</dbReference>
<dbReference type="SUPFAM" id="SSF81330">
    <property type="entry name" value="Gated mechanosensitive channel"/>
    <property type="match status" value="1"/>
</dbReference>
<evidence type="ECO:0000256" key="5">
    <source>
        <dbReference type="ARBA" id="ARBA00022989"/>
    </source>
</evidence>
<keyword evidence="2" id="KW-0813">Transport</keyword>
<comment type="subcellular location">
    <subcellularLocation>
        <location evidence="1">Membrane</location>
        <topology evidence="1">Multi-pass membrane protein</topology>
    </subcellularLocation>
</comment>
<keyword evidence="6" id="KW-0406">Ion transport</keyword>
<name>A0A815Q522_9BILA</name>
<reference evidence="10" key="1">
    <citation type="submission" date="2021-02" db="EMBL/GenBank/DDBJ databases">
        <authorList>
            <person name="Nowell W R."/>
        </authorList>
    </citation>
    <scope>NUCLEOTIDE SEQUENCE</scope>
</reference>
<dbReference type="AlphaFoldDB" id="A0A815Q522"/>
<protein>
    <recommendedName>
        <fullName evidence="13">Large conductance mechanosensitive channel protein MscL</fullName>
    </recommendedName>
</protein>
<dbReference type="Proteomes" id="UP000681722">
    <property type="component" value="Unassembled WGS sequence"/>
</dbReference>
<evidence type="ECO:0000256" key="9">
    <source>
        <dbReference type="SAM" id="Phobius"/>
    </source>
</evidence>
<keyword evidence="5 9" id="KW-1133">Transmembrane helix</keyword>
<evidence type="ECO:0000256" key="8">
    <source>
        <dbReference type="ARBA" id="ARBA00023303"/>
    </source>
</evidence>
<keyword evidence="3" id="KW-1003">Cell membrane</keyword>
<keyword evidence="7 9" id="KW-0472">Membrane</keyword>
<sequence>EQMEKIDLCSGNFWKEFKAFALRGNVFDLAIGIIIGGAFTKVVESLVNDVLTPPFGFLLGGVDFSNLTLHVNNFYTNSPPVVIRYGRFIQAIIYLVIAAFVLFFVMRLINKLHTLAKAKCERKLEGHPSLEHKVLVEIRDLLAENKENRQLPNIQHPEMRE</sequence>
<evidence type="ECO:0000313" key="11">
    <source>
        <dbReference type="EMBL" id="CAF4328701.1"/>
    </source>
</evidence>
<keyword evidence="12" id="KW-1185">Reference proteome</keyword>
<dbReference type="EMBL" id="CAJNOQ010019798">
    <property type="protein sequence ID" value="CAF1457181.1"/>
    <property type="molecule type" value="Genomic_DNA"/>
</dbReference>
<dbReference type="NCBIfam" id="TIGR00220">
    <property type="entry name" value="mscL"/>
    <property type="match status" value="1"/>
</dbReference>
<dbReference type="EMBL" id="CAJOBC010085256">
    <property type="protein sequence ID" value="CAF4328701.1"/>
    <property type="molecule type" value="Genomic_DNA"/>
</dbReference>
<gene>
    <name evidence="10" type="ORF">GPM918_LOCUS34947</name>
    <name evidence="11" type="ORF">SRO942_LOCUS35663</name>
</gene>